<protein>
    <submittedName>
        <fullName evidence="1">Uncharacterized protein</fullName>
    </submittedName>
</protein>
<evidence type="ECO:0000313" key="1">
    <source>
        <dbReference type="EMBL" id="GFH10526.1"/>
    </source>
</evidence>
<gene>
    <name evidence="1" type="ORF">HaLaN_05853</name>
</gene>
<dbReference type="AlphaFoldDB" id="A0A699YU77"/>
<dbReference type="EMBL" id="BLLF01000323">
    <property type="protein sequence ID" value="GFH10526.1"/>
    <property type="molecule type" value="Genomic_DNA"/>
</dbReference>
<comment type="caution">
    <text evidence="1">The sequence shown here is derived from an EMBL/GenBank/DDBJ whole genome shotgun (WGS) entry which is preliminary data.</text>
</comment>
<reference evidence="1 2" key="1">
    <citation type="submission" date="2020-02" db="EMBL/GenBank/DDBJ databases">
        <title>Draft genome sequence of Haematococcus lacustris strain NIES-144.</title>
        <authorList>
            <person name="Morimoto D."/>
            <person name="Nakagawa S."/>
            <person name="Yoshida T."/>
            <person name="Sawayama S."/>
        </authorList>
    </citation>
    <scope>NUCLEOTIDE SEQUENCE [LARGE SCALE GENOMIC DNA]</scope>
    <source>
        <strain evidence="1 2">NIES-144</strain>
    </source>
</reference>
<dbReference type="Proteomes" id="UP000485058">
    <property type="component" value="Unassembled WGS sequence"/>
</dbReference>
<organism evidence="1 2">
    <name type="scientific">Haematococcus lacustris</name>
    <name type="common">Green alga</name>
    <name type="synonym">Haematococcus pluvialis</name>
    <dbReference type="NCBI Taxonomy" id="44745"/>
    <lineage>
        <taxon>Eukaryota</taxon>
        <taxon>Viridiplantae</taxon>
        <taxon>Chlorophyta</taxon>
        <taxon>core chlorophytes</taxon>
        <taxon>Chlorophyceae</taxon>
        <taxon>CS clade</taxon>
        <taxon>Chlamydomonadales</taxon>
        <taxon>Haematococcaceae</taxon>
        <taxon>Haematococcus</taxon>
    </lineage>
</organism>
<keyword evidence="2" id="KW-1185">Reference proteome</keyword>
<evidence type="ECO:0000313" key="2">
    <source>
        <dbReference type="Proteomes" id="UP000485058"/>
    </source>
</evidence>
<proteinExistence type="predicted"/>
<sequence length="114" mass="12165">MSTKLPLRLRVDFGVGTQPVTGTSLPGGTLHIPVAWHTVSLYTNILTASALQPNLNLTACLAARLFSGITAKWGTPEVADINPGLSLVANVDTTVKLNLRSLPTDMSLRLQLLF</sequence>
<name>A0A699YU77_HAELA</name>
<accession>A0A699YU77</accession>